<dbReference type="InterPro" id="IPR036388">
    <property type="entry name" value="WH-like_DNA-bd_sf"/>
</dbReference>
<accession>A0A9D1GZR7</accession>
<sequence length="331" mass="36422">MVQRDDMRAELALRAAQRYYLQDATMDAIAKELRVSRSTVSRLISYAREAGLVEIRVLPPTAQVSEVEAEFAERYGIHAHVVHVPDHTTPVERHQRTASHATRVLNSIFTSDMVLALAWGTMVREISEALTARTVTNCRIVVLNGIGHPRALGEHYSSAILTAFGAAYNAYIQRLPVPVFLDRAETRQALLEERSVQAATALQRDADVALFSMGHVENGVPSSPYRAGYFLDQQDFRELLEDGVVGDLATTFIRADGSHDGIRLNRRTTGPDLEQFSAIPHRICAVSGHHKIPALRAALRGGLVTDLVIDEITARACLTDTPIGTAPEISR</sequence>
<evidence type="ECO:0000256" key="3">
    <source>
        <dbReference type="ARBA" id="ARBA00023125"/>
    </source>
</evidence>
<dbReference type="GO" id="GO:0003677">
    <property type="term" value="F:DNA binding"/>
    <property type="evidence" value="ECO:0007669"/>
    <property type="project" value="UniProtKB-KW"/>
</dbReference>
<dbReference type="Proteomes" id="UP000886842">
    <property type="component" value="Unassembled WGS sequence"/>
</dbReference>
<dbReference type="InterPro" id="IPR051054">
    <property type="entry name" value="SorC_transcr_regulators"/>
</dbReference>
<organism evidence="6 7">
    <name type="scientific">Candidatus Avipropionibacterium avicola</name>
    <dbReference type="NCBI Taxonomy" id="2840701"/>
    <lineage>
        <taxon>Bacteria</taxon>
        <taxon>Bacillati</taxon>
        <taxon>Actinomycetota</taxon>
        <taxon>Actinomycetes</taxon>
        <taxon>Propionibacteriales</taxon>
        <taxon>Propionibacteriaceae</taxon>
        <taxon>Propionibacteriaceae incertae sedis</taxon>
        <taxon>Candidatus Avipropionibacterium</taxon>
    </lineage>
</organism>
<dbReference type="PANTHER" id="PTHR34294">
    <property type="entry name" value="TRANSCRIPTIONAL REGULATOR-RELATED"/>
    <property type="match status" value="1"/>
</dbReference>
<proteinExistence type="inferred from homology"/>
<name>A0A9D1GZR7_9ACTN</name>
<comment type="caution">
    <text evidence="6">The sequence shown here is derived from an EMBL/GenBank/DDBJ whole genome shotgun (WGS) entry which is preliminary data.</text>
</comment>
<evidence type="ECO:0000313" key="6">
    <source>
        <dbReference type="EMBL" id="HIT75475.1"/>
    </source>
</evidence>
<dbReference type="InterPro" id="IPR037171">
    <property type="entry name" value="NagB/RpiA_transferase-like"/>
</dbReference>
<dbReference type="SUPFAM" id="SSF46689">
    <property type="entry name" value="Homeodomain-like"/>
    <property type="match status" value="1"/>
</dbReference>
<evidence type="ECO:0000256" key="1">
    <source>
        <dbReference type="ARBA" id="ARBA00010466"/>
    </source>
</evidence>
<reference evidence="6" key="1">
    <citation type="submission" date="2020-10" db="EMBL/GenBank/DDBJ databases">
        <authorList>
            <person name="Gilroy R."/>
        </authorList>
    </citation>
    <scope>NUCLEOTIDE SEQUENCE</scope>
    <source>
        <strain evidence="6">ChiGjej1B1-24693</strain>
    </source>
</reference>
<dbReference type="EMBL" id="DVLP01000236">
    <property type="protein sequence ID" value="HIT75475.1"/>
    <property type="molecule type" value="Genomic_DNA"/>
</dbReference>
<evidence type="ECO:0000256" key="4">
    <source>
        <dbReference type="ARBA" id="ARBA00023163"/>
    </source>
</evidence>
<dbReference type="Pfam" id="PF13384">
    <property type="entry name" value="HTH_23"/>
    <property type="match status" value="1"/>
</dbReference>
<keyword evidence="4" id="KW-0804">Transcription</keyword>
<dbReference type="InterPro" id="IPR009057">
    <property type="entry name" value="Homeodomain-like_sf"/>
</dbReference>
<dbReference type="Gene3D" id="1.10.10.10">
    <property type="entry name" value="Winged helix-like DNA-binding domain superfamily/Winged helix DNA-binding domain"/>
    <property type="match status" value="1"/>
</dbReference>
<reference evidence="6" key="2">
    <citation type="journal article" date="2021" name="PeerJ">
        <title>Extensive microbial diversity within the chicken gut microbiome revealed by metagenomics and culture.</title>
        <authorList>
            <person name="Gilroy R."/>
            <person name="Ravi A."/>
            <person name="Getino M."/>
            <person name="Pursley I."/>
            <person name="Horton D.L."/>
            <person name="Alikhan N.F."/>
            <person name="Baker D."/>
            <person name="Gharbi K."/>
            <person name="Hall N."/>
            <person name="Watson M."/>
            <person name="Adriaenssens E.M."/>
            <person name="Foster-Nyarko E."/>
            <person name="Jarju S."/>
            <person name="Secka A."/>
            <person name="Antonio M."/>
            <person name="Oren A."/>
            <person name="Chaudhuri R.R."/>
            <person name="La Ragione R."/>
            <person name="Hildebrand F."/>
            <person name="Pallen M.J."/>
        </authorList>
    </citation>
    <scope>NUCLEOTIDE SEQUENCE</scope>
    <source>
        <strain evidence="6">ChiGjej1B1-24693</strain>
    </source>
</reference>
<dbReference type="AlphaFoldDB" id="A0A9D1GZR7"/>
<dbReference type="SUPFAM" id="SSF100950">
    <property type="entry name" value="NagB/RpiA/CoA transferase-like"/>
    <property type="match status" value="1"/>
</dbReference>
<keyword evidence="2" id="KW-0805">Transcription regulation</keyword>
<protein>
    <submittedName>
        <fullName evidence="6">MarR family transcriptional regulator</fullName>
    </submittedName>
</protein>
<dbReference type="PANTHER" id="PTHR34294:SF1">
    <property type="entry name" value="TRANSCRIPTIONAL REGULATOR LSRR"/>
    <property type="match status" value="1"/>
</dbReference>
<dbReference type="GO" id="GO:0030246">
    <property type="term" value="F:carbohydrate binding"/>
    <property type="evidence" value="ECO:0007669"/>
    <property type="project" value="InterPro"/>
</dbReference>
<dbReference type="Pfam" id="PF04198">
    <property type="entry name" value="Sugar-bind"/>
    <property type="match status" value="1"/>
</dbReference>
<dbReference type="InterPro" id="IPR007324">
    <property type="entry name" value="Sugar-bd_dom_put"/>
</dbReference>
<comment type="similarity">
    <text evidence="1">Belongs to the SorC transcriptional regulatory family.</text>
</comment>
<keyword evidence="3" id="KW-0238">DNA-binding</keyword>
<gene>
    <name evidence="6" type="ORF">IAA98_07815</name>
</gene>
<dbReference type="Gene3D" id="3.40.50.1360">
    <property type="match status" value="1"/>
</dbReference>
<feature type="domain" description="Sugar-binding" evidence="5">
    <location>
        <begin position="63"/>
        <end position="318"/>
    </location>
</feature>
<evidence type="ECO:0000259" key="5">
    <source>
        <dbReference type="Pfam" id="PF04198"/>
    </source>
</evidence>
<evidence type="ECO:0000313" key="7">
    <source>
        <dbReference type="Proteomes" id="UP000886842"/>
    </source>
</evidence>
<evidence type="ECO:0000256" key="2">
    <source>
        <dbReference type="ARBA" id="ARBA00023015"/>
    </source>
</evidence>